<keyword evidence="3" id="KW-1185">Reference proteome</keyword>
<feature type="transmembrane region" description="Helical" evidence="1">
    <location>
        <begin position="6"/>
        <end position="33"/>
    </location>
</feature>
<evidence type="ECO:0000256" key="1">
    <source>
        <dbReference type="SAM" id="Phobius"/>
    </source>
</evidence>
<dbReference type="EMBL" id="JXTB01000173">
    <property type="protein sequence ID" value="PON56210.1"/>
    <property type="molecule type" value="Genomic_DNA"/>
</dbReference>
<evidence type="ECO:0008006" key="4">
    <source>
        <dbReference type="Google" id="ProtNLM"/>
    </source>
</evidence>
<sequence>MILSHLFLFLFPDILTLLKLGISLVVSAVFCFLKAFLPPNPNLEFLNSSQTDPPEPHQVSSCSTSQTLSHLQTKTPSRHLCHPWQIHTLLPLLPPLFNRLYLLFFSAYFSLSSSGPESLSPISPPP</sequence>
<name>A0A2P5C546_PARAD</name>
<proteinExistence type="predicted"/>
<evidence type="ECO:0000313" key="3">
    <source>
        <dbReference type="Proteomes" id="UP000237105"/>
    </source>
</evidence>
<dbReference type="OrthoDB" id="10513887at2759"/>
<gene>
    <name evidence="2" type="ORF">PanWU01x14_182220</name>
</gene>
<keyword evidence="1" id="KW-0812">Transmembrane</keyword>
<comment type="caution">
    <text evidence="2">The sequence shown here is derived from an EMBL/GenBank/DDBJ whole genome shotgun (WGS) entry which is preliminary data.</text>
</comment>
<accession>A0A2P5C546</accession>
<organism evidence="2 3">
    <name type="scientific">Parasponia andersonii</name>
    <name type="common">Sponia andersonii</name>
    <dbReference type="NCBI Taxonomy" id="3476"/>
    <lineage>
        <taxon>Eukaryota</taxon>
        <taxon>Viridiplantae</taxon>
        <taxon>Streptophyta</taxon>
        <taxon>Embryophyta</taxon>
        <taxon>Tracheophyta</taxon>
        <taxon>Spermatophyta</taxon>
        <taxon>Magnoliopsida</taxon>
        <taxon>eudicotyledons</taxon>
        <taxon>Gunneridae</taxon>
        <taxon>Pentapetalae</taxon>
        <taxon>rosids</taxon>
        <taxon>fabids</taxon>
        <taxon>Rosales</taxon>
        <taxon>Cannabaceae</taxon>
        <taxon>Parasponia</taxon>
    </lineage>
</organism>
<dbReference type="AlphaFoldDB" id="A0A2P5C546"/>
<dbReference type="Proteomes" id="UP000237105">
    <property type="component" value="Unassembled WGS sequence"/>
</dbReference>
<protein>
    <recommendedName>
        <fullName evidence="4">Transmembrane protein</fullName>
    </recommendedName>
</protein>
<reference evidence="3" key="1">
    <citation type="submission" date="2016-06" db="EMBL/GenBank/DDBJ databases">
        <title>Parallel loss of symbiosis genes in relatives of nitrogen-fixing non-legume Parasponia.</title>
        <authorList>
            <person name="Van Velzen R."/>
            <person name="Holmer R."/>
            <person name="Bu F."/>
            <person name="Rutten L."/>
            <person name="Van Zeijl A."/>
            <person name="Liu W."/>
            <person name="Santuari L."/>
            <person name="Cao Q."/>
            <person name="Sharma T."/>
            <person name="Shen D."/>
            <person name="Roswanjaya Y."/>
            <person name="Wardhani T."/>
            <person name="Kalhor M.S."/>
            <person name="Jansen J."/>
            <person name="Van den Hoogen J."/>
            <person name="Gungor B."/>
            <person name="Hartog M."/>
            <person name="Hontelez J."/>
            <person name="Verver J."/>
            <person name="Yang W.-C."/>
            <person name="Schijlen E."/>
            <person name="Repin R."/>
            <person name="Schilthuizen M."/>
            <person name="Schranz E."/>
            <person name="Heidstra R."/>
            <person name="Miyata K."/>
            <person name="Fedorova E."/>
            <person name="Kohlen W."/>
            <person name="Bisseling T."/>
            <person name="Smit S."/>
            <person name="Geurts R."/>
        </authorList>
    </citation>
    <scope>NUCLEOTIDE SEQUENCE [LARGE SCALE GENOMIC DNA]</scope>
    <source>
        <strain evidence="3">cv. WU1-14</strain>
    </source>
</reference>
<evidence type="ECO:0000313" key="2">
    <source>
        <dbReference type="EMBL" id="PON56210.1"/>
    </source>
</evidence>
<keyword evidence="1" id="KW-0472">Membrane</keyword>
<keyword evidence="1" id="KW-1133">Transmembrane helix</keyword>